<dbReference type="AlphaFoldDB" id="A0A1J6YS94"/>
<name>A0A1J6YS94_SALHO</name>
<dbReference type="STRING" id="523831.SEHO0A_03623"/>
<dbReference type="Pfam" id="PF15567">
    <property type="entry name" value="Imm35"/>
    <property type="match status" value="1"/>
</dbReference>
<dbReference type="InterPro" id="IPR029082">
    <property type="entry name" value="Imm35"/>
</dbReference>
<sequence>MITYEEAINKANKYLYDADTPVVITLHGRFTEGWFFCFESREYLETGDNASRLAGNAPFIIDQDSGEIVELGTAWPLEKYLKDYEESKTTRS</sequence>
<dbReference type="Proteomes" id="UP000236163">
    <property type="component" value="Unassembled WGS sequence"/>
</dbReference>
<evidence type="ECO:0000259" key="1">
    <source>
        <dbReference type="Pfam" id="PF15567"/>
    </source>
</evidence>
<protein>
    <recommendedName>
        <fullName evidence="1">Immunity protein 35 domain-containing protein</fullName>
    </recommendedName>
</protein>
<comment type="caution">
    <text evidence="2">The sequence shown here is derived from an EMBL/GenBank/DDBJ whole genome shotgun (WGS) entry which is preliminary data.</text>
</comment>
<evidence type="ECO:0000313" key="3">
    <source>
        <dbReference type="Proteomes" id="UP000236163"/>
    </source>
</evidence>
<dbReference type="EMBL" id="JWSP02000004">
    <property type="protein sequence ID" value="PNO33139.1"/>
    <property type="molecule type" value="Genomic_DNA"/>
</dbReference>
<organism evidence="2 3">
    <name type="scientific">Salmonella enterica subsp. houtenae serovar 50:g,z51:-</name>
    <dbReference type="NCBI Taxonomy" id="1173947"/>
    <lineage>
        <taxon>Bacteria</taxon>
        <taxon>Pseudomonadati</taxon>
        <taxon>Pseudomonadota</taxon>
        <taxon>Gammaproteobacteria</taxon>
        <taxon>Enterobacterales</taxon>
        <taxon>Enterobacteriaceae</taxon>
        <taxon>Salmonella</taxon>
    </lineage>
</organism>
<gene>
    <name evidence="2" type="ORF">RK55_008065</name>
</gene>
<evidence type="ECO:0000313" key="2">
    <source>
        <dbReference type="EMBL" id="PNO33139.1"/>
    </source>
</evidence>
<reference evidence="3" key="1">
    <citation type="submission" date="2017-12" db="EMBL/GenBank/DDBJ databases">
        <title>FDA dAtabase for Regulatory Grade micrObial Sequences (FDA-ARGOS): Supporting development and validation of Infectious Disease Dx tests.</title>
        <authorList>
            <person name="Sichtig H."/>
            <person name="Tallon L."/>
            <person name="Sadzewicz L."/>
            <person name="Sengamalay N."/>
            <person name="Nagaraj S."/>
            <person name="Vavikolanu K."/>
            <person name="Aluvathingal J."/>
            <person name="Nadendla S."/>
            <person name="Pirone D.C."/>
            <person name="Hoffman M."/>
            <person name="Muruvanda T."/>
            <person name="Allard M."/>
            <person name="Evans P."/>
        </authorList>
    </citation>
    <scope>NUCLEOTIDE SEQUENCE [LARGE SCALE GENOMIC DNA]</scope>
    <source>
        <strain evidence="3">FDAARGOS_55</strain>
    </source>
</reference>
<feature type="domain" description="Immunity protein 35" evidence="1">
    <location>
        <begin position="5"/>
        <end position="82"/>
    </location>
</feature>
<accession>A0A1J6YS94</accession>
<proteinExistence type="predicted"/>